<evidence type="ECO:0000256" key="1">
    <source>
        <dbReference type="ARBA" id="ARBA00006216"/>
    </source>
</evidence>
<evidence type="ECO:0000259" key="4">
    <source>
        <dbReference type="PROSITE" id="PS50893"/>
    </source>
</evidence>
<gene>
    <name evidence="5" type="primary">sufC</name>
    <name evidence="5" type="ORF">ACED57_20620</name>
</gene>
<evidence type="ECO:0000256" key="3">
    <source>
        <dbReference type="ARBA" id="ARBA00022840"/>
    </source>
</evidence>
<reference evidence="5 6" key="1">
    <citation type="submission" date="2024-06" db="EMBL/GenBank/DDBJ databases">
        <authorList>
            <person name="Steensen K."/>
            <person name="Seneca J."/>
            <person name="Bartlau N."/>
            <person name="Yu A.X."/>
            <person name="Polz M.F."/>
        </authorList>
    </citation>
    <scope>NUCLEOTIDE SEQUENCE [LARGE SCALE GENOMIC DNA]</scope>
    <source>
        <strain evidence="5 6">1F9</strain>
    </source>
</reference>
<dbReference type="NCBIfam" id="TIGR01978">
    <property type="entry name" value="sufC"/>
    <property type="match status" value="1"/>
</dbReference>
<keyword evidence="2" id="KW-0547">Nucleotide-binding</keyword>
<dbReference type="CDD" id="cd03217">
    <property type="entry name" value="ABC_FeS_Assembly"/>
    <property type="match status" value="1"/>
</dbReference>
<dbReference type="InterPro" id="IPR003593">
    <property type="entry name" value="AAA+_ATPase"/>
</dbReference>
<name>A0ABV4KSY7_9VIBR</name>
<dbReference type="SMART" id="SM00382">
    <property type="entry name" value="AAA"/>
    <property type="match status" value="1"/>
</dbReference>
<organism evidence="5 6">
    <name type="scientific">Vibrio atlanticus</name>
    <dbReference type="NCBI Taxonomy" id="693153"/>
    <lineage>
        <taxon>Bacteria</taxon>
        <taxon>Pseudomonadati</taxon>
        <taxon>Pseudomonadota</taxon>
        <taxon>Gammaproteobacteria</taxon>
        <taxon>Vibrionales</taxon>
        <taxon>Vibrionaceae</taxon>
        <taxon>Vibrio</taxon>
    </lineage>
</organism>
<keyword evidence="3" id="KW-0067">ATP-binding</keyword>
<keyword evidence="6" id="KW-1185">Reference proteome</keyword>
<comment type="caution">
    <text evidence="5">The sequence shown here is derived from an EMBL/GenBank/DDBJ whole genome shotgun (WGS) entry which is preliminary data.</text>
</comment>
<dbReference type="PANTHER" id="PTHR43204">
    <property type="entry name" value="ABC TRANSPORTER I FAMILY MEMBER 6, CHLOROPLASTIC"/>
    <property type="match status" value="1"/>
</dbReference>
<evidence type="ECO:0000313" key="6">
    <source>
        <dbReference type="Proteomes" id="UP001569175"/>
    </source>
</evidence>
<dbReference type="InterPro" id="IPR027417">
    <property type="entry name" value="P-loop_NTPase"/>
</dbReference>
<dbReference type="PROSITE" id="PS00211">
    <property type="entry name" value="ABC_TRANSPORTER_1"/>
    <property type="match status" value="1"/>
</dbReference>
<proteinExistence type="inferred from homology"/>
<dbReference type="PANTHER" id="PTHR43204:SF1">
    <property type="entry name" value="ABC TRANSPORTER I FAMILY MEMBER 6, CHLOROPLASTIC"/>
    <property type="match status" value="1"/>
</dbReference>
<sequence>MLEIKNLHVSVEENTILKGINLTVKPGEVHAIMGPNGSGKSTLSATLAGKDDYEVVSGEIVFKGQDLTELDPEERAGEGVFLAFQYPVEIPGVSNKLFLNTALNEVREYRGLEPIDRFDFEDLLEEKAQLLKMPENLLQRSVNEGFSGGEKKRNDILQMAVLSPDLCILDETDSGLDIDALKAVSEGVNALQNEQRAFILVTHYQRILNYIKPDFVHVLYQGKIVKSGDHTLAQELEEKGYGWIIDEQ</sequence>
<accession>A0ABV4KSY7</accession>
<dbReference type="PROSITE" id="PS50893">
    <property type="entry name" value="ABC_TRANSPORTER_2"/>
    <property type="match status" value="1"/>
</dbReference>
<dbReference type="NCBIfam" id="NF007134">
    <property type="entry name" value="PRK09580.1"/>
    <property type="match status" value="1"/>
</dbReference>
<dbReference type="InterPro" id="IPR010230">
    <property type="entry name" value="FeS-cluster_ATPase_SufC"/>
</dbReference>
<protein>
    <submittedName>
        <fullName evidence="5">Fe-S cluster assembly ATPase SufC</fullName>
    </submittedName>
</protein>
<dbReference type="InterPro" id="IPR003439">
    <property type="entry name" value="ABC_transporter-like_ATP-bd"/>
</dbReference>
<dbReference type="Proteomes" id="UP001569175">
    <property type="component" value="Unassembled WGS sequence"/>
</dbReference>
<evidence type="ECO:0000256" key="2">
    <source>
        <dbReference type="ARBA" id="ARBA00022741"/>
    </source>
</evidence>
<comment type="similarity">
    <text evidence="1">Belongs to the ABC transporter superfamily. Ycf16 family.</text>
</comment>
<dbReference type="EMBL" id="JBGOOL010000082">
    <property type="protein sequence ID" value="MEZ8055526.1"/>
    <property type="molecule type" value="Genomic_DNA"/>
</dbReference>
<dbReference type="RefSeq" id="WP_371708406.1">
    <property type="nucleotide sequence ID" value="NZ_JBGOOL010000082.1"/>
</dbReference>
<evidence type="ECO:0000313" key="5">
    <source>
        <dbReference type="EMBL" id="MEZ8055526.1"/>
    </source>
</evidence>
<dbReference type="SUPFAM" id="SSF52540">
    <property type="entry name" value="P-loop containing nucleoside triphosphate hydrolases"/>
    <property type="match status" value="1"/>
</dbReference>
<dbReference type="InterPro" id="IPR017871">
    <property type="entry name" value="ABC_transporter-like_CS"/>
</dbReference>
<dbReference type="Pfam" id="PF00005">
    <property type="entry name" value="ABC_tran"/>
    <property type="match status" value="1"/>
</dbReference>
<feature type="domain" description="ABC transporter" evidence="4">
    <location>
        <begin position="2"/>
        <end position="246"/>
    </location>
</feature>
<dbReference type="Gene3D" id="3.40.50.300">
    <property type="entry name" value="P-loop containing nucleotide triphosphate hydrolases"/>
    <property type="match status" value="1"/>
</dbReference>